<dbReference type="Proteomes" id="UP000606974">
    <property type="component" value="Unassembled WGS sequence"/>
</dbReference>
<organism evidence="2 3">
    <name type="scientific">Endocarpon pusillum</name>
    <dbReference type="NCBI Taxonomy" id="364733"/>
    <lineage>
        <taxon>Eukaryota</taxon>
        <taxon>Fungi</taxon>
        <taxon>Dikarya</taxon>
        <taxon>Ascomycota</taxon>
        <taxon>Pezizomycotina</taxon>
        <taxon>Eurotiomycetes</taxon>
        <taxon>Chaetothyriomycetidae</taxon>
        <taxon>Verrucariales</taxon>
        <taxon>Verrucariaceae</taxon>
        <taxon>Endocarpon</taxon>
    </lineage>
</organism>
<feature type="compositionally biased region" description="Polar residues" evidence="1">
    <location>
        <begin position="38"/>
        <end position="52"/>
    </location>
</feature>
<name>A0A8H7DYT9_9EURO</name>
<proteinExistence type="predicted"/>
<evidence type="ECO:0000256" key="1">
    <source>
        <dbReference type="SAM" id="MobiDB-lite"/>
    </source>
</evidence>
<dbReference type="AlphaFoldDB" id="A0A8H7DYT9"/>
<reference evidence="2" key="1">
    <citation type="submission" date="2020-02" db="EMBL/GenBank/DDBJ databases">
        <authorList>
            <person name="Palmer J.M."/>
        </authorList>
    </citation>
    <scope>NUCLEOTIDE SEQUENCE</scope>
    <source>
        <strain evidence="2">EPUS1.4</strain>
        <tissue evidence="2">Thallus</tissue>
    </source>
</reference>
<evidence type="ECO:0000313" key="3">
    <source>
        <dbReference type="Proteomes" id="UP000606974"/>
    </source>
</evidence>
<sequence>MPLTTHSPQPSRPLKRKLFDGALNDDENEHIRKRTYHPITSQQHSWSYSPRLSQPLKISESVSESVLDDSDD</sequence>
<evidence type="ECO:0000313" key="2">
    <source>
        <dbReference type="EMBL" id="KAF7503052.1"/>
    </source>
</evidence>
<feature type="region of interest" description="Disordered" evidence="1">
    <location>
        <begin position="36"/>
        <end position="72"/>
    </location>
</feature>
<dbReference type="EMBL" id="JAACFV010000200">
    <property type="protein sequence ID" value="KAF7503052.1"/>
    <property type="molecule type" value="Genomic_DNA"/>
</dbReference>
<gene>
    <name evidence="2" type="ORF">GJ744_004690</name>
</gene>
<accession>A0A8H7DYT9</accession>
<keyword evidence="3" id="KW-1185">Reference proteome</keyword>
<protein>
    <submittedName>
        <fullName evidence="2">Uncharacterized protein</fullName>
    </submittedName>
</protein>
<comment type="caution">
    <text evidence="2">The sequence shown here is derived from an EMBL/GenBank/DDBJ whole genome shotgun (WGS) entry which is preliminary data.</text>
</comment>